<keyword evidence="1" id="KW-1133">Transmembrane helix</keyword>
<feature type="transmembrane region" description="Helical" evidence="1">
    <location>
        <begin position="32"/>
        <end position="50"/>
    </location>
</feature>
<dbReference type="RefSeq" id="WP_186989172.1">
    <property type="nucleotide sequence ID" value="NZ_CP052909.1"/>
</dbReference>
<sequence length="162" mass="19040">MKTENIFLFNYYFIGQFIFMSVFYKLLFDKKWVYYVMFAALVLLGIQYTLDFSVFYSYNSFGVTITQSIIAIYALLYYYKSLSGNASFLYVNAGVILYFVSSILFFASGNLILKLDIPSETMKYIGILNDLLYLIFVILIFVEWYRNFRPSKSQNNNPNSLM</sequence>
<evidence type="ECO:0000256" key="1">
    <source>
        <dbReference type="SAM" id="Phobius"/>
    </source>
</evidence>
<proteinExistence type="predicted"/>
<name>A0A7G8PXG2_9FLAO</name>
<feature type="transmembrane region" description="Helical" evidence="1">
    <location>
        <begin position="6"/>
        <end position="27"/>
    </location>
</feature>
<feature type="transmembrane region" description="Helical" evidence="1">
    <location>
        <begin position="56"/>
        <end position="76"/>
    </location>
</feature>
<evidence type="ECO:0000313" key="3">
    <source>
        <dbReference type="Proteomes" id="UP000515514"/>
    </source>
</evidence>
<dbReference type="AlphaFoldDB" id="A0A7G8PXG2"/>
<organism evidence="2 3">
    <name type="scientific">Constantimarinum furrinae</name>
    <dbReference type="NCBI Taxonomy" id="2562285"/>
    <lineage>
        <taxon>Bacteria</taxon>
        <taxon>Pseudomonadati</taxon>
        <taxon>Bacteroidota</taxon>
        <taxon>Flavobacteriia</taxon>
        <taxon>Flavobacteriales</taxon>
        <taxon>Flavobacteriaceae</taxon>
        <taxon>Altibacter/Constantimarinum group</taxon>
        <taxon>Constantimarinum</taxon>
    </lineage>
</organism>
<dbReference type="EMBL" id="CP052909">
    <property type="protein sequence ID" value="QNJ99028.1"/>
    <property type="molecule type" value="Genomic_DNA"/>
</dbReference>
<feature type="transmembrane region" description="Helical" evidence="1">
    <location>
        <begin position="88"/>
        <end position="112"/>
    </location>
</feature>
<evidence type="ECO:0000313" key="2">
    <source>
        <dbReference type="EMBL" id="QNJ99028.1"/>
    </source>
</evidence>
<keyword evidence="1" id="KW-0472">Membrane</keyword>
<feature type="transmembrane region" description="Helical" evidence="1">
    <location>
        <begin position="124"/>
        <end position="145"/>
    </location>
</feature>
<protein>
    <submittedName>
        <fullName evidence="2">Uncharacterized protein</fullName>
    </submittedName>
</protein>
<dbReference type="KEGG" id="alti:ALE3EI_2492"/>
<gene>
    <name evidence="2" type="ORF">ALE3EI_2492</name>
</gene>
<keyword evidence="3" id="KW-1185">Reference proteome</keyword>
<keyword evidence="1" id="KW-0812">Transmembrane</keyword>
<dbReference type="Proteomes" id="UP000515514">
    <property type="component" value="Chromosome"/>
</dbReference>
<reference evidence="2 3" key="1">
    <citation type="submission" date="2020-04" db="EMBL/GenBank/DDBJ databases">
        <title>Genome sequence of Altibacter aquimarinus strain ALE3EI.</title>
        <authorList>
            <person name="Oh H.-M."/>
            <person name="Jang D."/>
        </authorList>
    </citation>
    <scope>NUCLEOTIDE SEQUENCE [LARGE SCALE GENOMIC DNA]</scope>
    <source>
        <strain evidence="2 3">ALE3EI</strain>
    </source>
</reference>
<accession>A0A7G8PXG2</accession>